<evidence type="ECO:0000259" key="1">
    <source>
        <dbReference type="PROSITE" id="PS00028"/>
    </source>
</evidence>
<dbReference type="InterPro" id="IPR013087">
    <property type="entry name" value="Znf_C2H2_type"/>
</dbReference>
<dbReference type="AlphaFoldDB" id="A0A8H4QSV9"/>
<dbReference type="PROSITE" id="PS00028">
    <property type="entry name" value="ZINC_FINGER_C2H2_1"/>
    <property type="match status" value="1"/>
</dbReference>
<comment type="caution">
    <text evidence="2">The sequence shown here is derived from an EMBL/GenBank/DDBJ whole genome shotgun (WGS) entry which is preliminary data.</text>
</comment>
<dbReference type="InterPro" id="IPR041078">
    <property type="entry name" value="Plavaka"/>
</dbReference>
<dbReference type="Pfam" id="PF18759">
    <property type="entry name" value="Plavaka"/>
    <property type="match status" value="1"/>
</dbReference>
<dbReference type="EMBL" id="JAACJL010000032">
    <property type="protein sequence ID" value="KAF4616105.1"/>
    <property type="molecule type" value="Genomic_DNA"/>
</dbReference>
<reference evidence="2 3" key="1">
    <citation type="submission" date="2019-12" db="EMBL/GenBank/DDBJ databases">
        <authorList>
            <person name="Floudas D."/>
            <person name="Bentzer J."/>
            <person name="Ahren D."/>
            <person name="Johansson T."/>
            <person name="Persson P."/>
            <person name="Tunlid A."/>
        </authorList>
    </citation>
    <scope>NUCLEOTIDE SEQUENCE [LARGE SCALE GENOMIC DNA]</scope>
    <source>
        <strain evidence="2 3">CBS 102.39</strain>
    </source>
</reference>
<dbReference type="Proteomes" id="UP000521872">
    <property type="component" value="Unassembled WGS sequence"/>
</dbReference>
<name>A0A8H4QSV9_9AGAR</name>
<evidence type="ECO:0000313" key="3">
    <source>
        <dbReference type="Proteomes" id="UP000521872"/>
    </source>
</evidence>
<feature type="domain" description="C2H2-type" evidence="1">
    <location>
        <begin position="7"/>
        <end position="30"/>
    </location>
</feature>
<gene>
    <name evidence="2" type="ORF">D9613_011303</name>
</gene>
<accession>A0A8H4QSV9</accession>
<organism evidence="2 3">
    <name type="scientific">Agrocybe pediades</name>
    <dbReference type="NCBI Taxonomy" id="84607"/>
    <lineage>
        <taxon>Eukaryota</taxon>
        <taxon>Fungi</taxon>
        <taxon>Dikarya</taxon>
        <taxon>Basidiomycota</taxon>
        <taxon>Agaricomycotina</taxon>
        <taxon>Agaricomycetes</taxon>
        <taxon>Agaricomycetidae</taxon>
        <taxon>Agaricales</taxon>
        <taxon>Agaricineae</taxon>
        <taxon>Strophariaceae</taxon>
        <taxon>Agrocybe</taxon>
    </lineage>
</organism>
<protein>
    <recommendedName>
        <fullName evidence="1">C2H2-type domain-containing protein</fullName>
    </recommendedName>
</protein>
<proteinExistence type="predicted"/>
<keyword evidence="3" id="KW-1185">Reference proteome</keyword>
<evidence type="ECO:0000313" key="2">
    <source>
        <dbReference type="EMBL" id="KAF4616105.1"/>
    </source>
</evidence>
<sequence length="935" mass="106621">MTNDFPCLFPGCHLTFHRLSGRTRHHNTCHRPISPDPETDPANKFREVFHSKLNALPCDANGSFLPQFTRPPPFHAPDKIEGNDYQPFEDRLAFDWAHYHFVELQSSERKINKGLDLWLAAQLKAGNDSALPWSSVQEMYTTIDKIQAGDAPFETVQFKYTGVLPPNPPSWMTATYELCTRNSRKLLHNQLATSDFASDFSTQPYRQFNYEDDRVWSNLMSGDWAWNQADVIAEDPRTHGSMLVPIVAGSDKTTVSVATGHQEYHPVYQSPGNISNVARRSHSNSVLPVAFLPIPKTNKREREKPEYQKFTRQLYHACLGYIFQPLRQGMTVPDVARCPDGHYRRVIYRLGPYIADYPEQVWLAGIVQNWCPKCDAHYKALDENFQHTHFRSHERTDFIVNSFDPGTVWNEHGIRSDVVPFTHGFPGADIHTLLSPDLLHQLIKGTFKDHLVTWVNEYLRLKHGKTQSHEIIKDIDQRISAVPLYAGLRRFSEGRDFEQWTGDDSKALMKVYIAAIAGHVPPKMVKCLATFVDLCYIFRRNVISNTVLRNAEALLQKFLELREVFIEEGVRASISLPRQHALIHYLTSIPLFGSPNGLCSSITESKHIKAVKEPWRRSNRFEALDQMLRAIVRSEKLATLRQRLLRDGFLVGSTAAHYLRALVQEGRQPHTPIEDATADSDEDINMVNISDGSSSEEAFSEEDGTLSMAEKEAAASIEDAIPDDGPPGISSIQLAALPDRRYPKELHQLSQYINEPDFPEAFNVFLYSRRHPNRPIPPDINMQVNFCGKIYVFHSATTRFYAPSDLCGLYGMYRQQVRCTPSWYGHPRYDTVFVVEDEDKPGNEGKDTVQCALVSWYPLSSGERDCDTGMWTVRADETRALRVIPLKRIARGAHLLPKYGVGMLPNTVTYTNALDAFSEYYINPYIDYHCHQFLA</sequence>